<dbReference type="STRING" id="349161.Dred_0520"/>
<sequence length="127" mass="13653">MILRLCRCFLRHTSVVTVDFSAPMGFGGEQAAKTRASVVPGAAAMPGLSRAALKIFINRMRAGLWGPVNKNFLHFPAAASTLDSPGTGSVLLQEKREVIKYVEKSAVQSRRRSFCPRPGGPAARLAV</sequence>
<evidence type="ECO:0000313" key="2">
    <source>
        <dbReference type="Proteomes" id="UP000001556"/>
    </source>
</evidence>
<dbReference type="AlphaFoldDB" id="A4J1W2"/>
<protein>
    <submittedName>
        <fullName evidence="1">Uncharacterized protein</fullName>
    </submittedName>
</protein>
<proteinExistence type="predicted"/>
<gene>
    <name evidence="1" type="ordered locus">Dred_0520</name>
</gene>
<keyword evidence="2" id="KW-1185">Reference proteome</keyword>
<organism evidence="1 2">
    <name type="scientific">Desulforamulus reducens (strain ATCC BAA-1160 / DSM 100696 / MI-1)</name>
    <name type="common">Desulfotomaculum reducens</name>
    <dbReference type="NCBI Taxonomy" id="349161"/>
    <lineage>
        <taxon>Bacteria</taxon>
        <taxon>Bacillati</taxon>
        <taxon>Bacillota</taxon>
        <taxon>Clostridia</taxon>
        <taxon>Eubacteriales</taxon>
        <taxon>Peptococcaceae</taxon>
        <taxon>Desulforamulus</taxon>
    </lineage>
</organism>
<dbReference type="HOGENOM" id="CLU_1967025_0_0_9"/>
<accession>A4J1W2</accession>
<name>A4J1W2_DESRM</name>
<reference evidence="1 2" key="1">
    <citation type="submission" date="2007-03" db="EMBL/GenBank/DDBJ databases">
        <title>Complete sequence of Desulfotomaculum reducens MI-1.</title>
        <authorList>
            <consortium name="US DOE Joint Genome Institute"/>
            <person name="Copeland A."/>
            <person name="Lucas S."/>
            <person name="Lapidus A."/>
            <person name="Barry K."/>
            <person name="Detter J.C."/>
            <person name="Glavina del Rio T."/>
            <person name="Hammon N."/>
            <person name="Israni S."/>
            <person name="Dalin E."/>
            <person name="Tice H."/>
            <person name="Pitluck S."/>
            <person name="Sims D."/>
            <person name="Brettin T."/>
            <person name="Bruce D."/>
            <person name="Han C."/>
            <person name="Tapia R."/>
            <person name="Schmutz J."/>
            <person name="Larimer F."/>
            <person name="Land M."/>
            <person name="Hauser L."/>
            <person name="Kyrpides N."/>
            <person name="Kim E."/>
            <person name="Tebo B.M."/>
            <person name="Richardson P."/>
        </authorList>
    </citation>
    <scope>NUCLEOTIDE SEQUENCE [LARGE SCALE GENOMIC DNA]</scope>
    <source>
        <strain evidence="1 2">MI-1</strain>
    </source>
</reference>
<dbReference type="EMBL" id="CP000612">
    <property type="protein sequence ID" value="ABO49065.1"/>
    <property type="molecule type" value="Genomic_DNA"/>
</dbReference>
<dbReference type="KEGG" id="drm:Dred_0520"/>
<evidence type="ECO:0000313" key="1">
    <source>
        <dbReference type="EMBL" id="ABO49065.1"/>
    </source>
</evidence>
<dbReference type="Proteomes" id="UP000001556">
    <property type="component" value="Chromosome"/>
</dbReference>